<accession>A0ABS1S832</accession>
<dbReference type="InterPro" id="IPR022037">
    <property type="entry name" value="DUF3606"/>
</dbReference>
<evidence type="ECO:0000313" key="3">
    <source>
        <dbReference type="Proteomes" id="UP000644749"/>
    </source>
</evidence>
<reference evidence="2 3" key="1">
    <citation type="submission" date="2021-01" db="EMBL/GenBank/DDBJ databases">
        <title>011410 draft genome.</title>
        <authorList>
            <person name="Lang L."/>
        </authorList>
    </citation>
    <scope>NUCLEOTIDE SEQUENCE [LARGE SCALE GENOMIC DNA]</scope>
    <source>
        <strain evidence="2 3">KCTC 42845</strain>
    </source>
</reference>
<feature type="compositionally biased region" description="Basic and acidic residues" evidence="1">
    <location>
        <begin position="22"/>
        <end position="69"/>
    </location>
</feature>
<evidence type="ECO:0000313" key="2">
    <source>
        <dbReference type="EMBL" id="MBL3674884.1"/>
    </source>
</evidence>
<dbReference type="EMBL" id="JAESHT010000014">
    <property type="protein sequence ID" value="MBL3674884.1"/>
    <property type="molecule type" value="Genomic_DNA"/>
</dbReference>
<feature type="compositionally biased region" description="Polar residues" evidence="1">
    <location>
        <begin position="1"/>
        <end position="11"/>
    </location>
</feature>
<comment type="caution">
    <text evidence="2">The sequence shown here is derived from an EMBL/GenBank/DDBJ whole genome shotgun (WGS) entry which is preliminary data.</text>
</comment>
<proteinExistence type="predicted"/>
<feature type="region of interest" description="Disordered" evidence="1">
    <location>
        <begin position="1"/>
        <end position="100"/>
    </location>
</feature>
<dbReference type="Proteomes" id="UP000644749">
    <property type="component" value="Unassembled WGS sequence"/>
</dbReference>
<keyword evidence="3" id="KW-1185">Reference proteome</keyword>
<name>A0ABS1S832_9RHOB</name>
<gene>
    <name evidence="2" type="ORF">JL111_15490</name>
</gene>
<sequence>MSTDKQTSWGRTQGRRNVAGGQDHEVRYEAEKMDVSKDEVRDAVKSEGNSREKVERKLEARTEHVRSEDDQPCVLQGNNQQLPHREHGRRNGPCADGAMRPERPGLPEGCCFPHRFPGGRCGGGAGAGRLVEALSRAGVFVREG</sequence>
<dbReference type="Pfam" id="PF12244">
    <property type="entry name" value="DUF3606"/>
    <property type="match status" value="1"/>
</dbReference>
<protein>
    <submittedName>
        <fullName evidence="2">DUF3606 domain-containing protein</fullName>
    </submittedName>
</protein>
<organism evidence="2 3">
    <name type="scientific">Paracoccus aerius</name>
    <dbReference type="NCBI Taxonomy" id="1915382"/>
    <lineage>
        <taxon>Bacteria</taxon>
        <taxon>Pseudomonadati</taxon>
        <taxon>Pseudomonadota</taxon>
        <taxon>Alphaproteobacteria</taxon>
        <taxon>Rhodobacterales</taxon>
        <taxon>Paracoccaceae</taxon>
        <taxon>Paracoccus</taxon>
    </lineage>
</organism>
<evidence type="ECO:0000256" key="1">
    <source>
        <dbReference type="SAM" id="MobiDB-lite"/>
    </source>
</evidence>